<dbReference type="InParanoid" id="A0A2I1DMU3"/>
<evidence type="ECO:0000313" key="2">
    <source>
        <dbReference type="EMBL" id="PKY11190.1"/>
    </source>
</evidence>
<dbReference type="EMBL" id="MXAV01000022">
    <property type="protein sequence ID" value="PKY11190.1"/>
    <property type="molecule type" value="Genomic_DNA"/>
</dbReference>
<organism evidence="2 3">
    <name type="scientific">Acidithiobacillus marinus</name>
    <dbReference type="NCBI Taxonomy" id="187490"/>
    <lineage>
        <taxon>Bacteria</taxon>
        <taxon>Pseudomonadati</taxon>
        <taxon>Pseudomonadota</taxon>
        <taxon>Acidithiobacillia</taxon>
        <taxon>Acidithiobacillales</taxon>
        <taxon>Acidithiobacillaceae</taxon>
        <taxon>Acidithiobacillus</taxon>
    </lineage>
</organism>
<gene>
    <name evidence="2" type="ORF">B1757_05790</name>
</gene>
<dbReference type="Proteomes" id="UP000234329">
    <property type="component" value="Unassembled WGS sequence"/>
</dbReference>
<proteinExistence type="predicted"/>
<protein>
    <recommendedName>
        <fullName evidence="1">Flagellar hook-length control protein-like C-terminal domain-containing protein</fullName>
    </recommendedName>
</protein>
<sequence>MNPATLEGAYTIRVLESVLNQSTANALSQALTPGHTLSAIVLHSAQQQTTLAVAGKALAFDLPGKWSAGQEVQLTYLGGGEQPQFLFIGQPATSASARLALSKTAQSLSDLAKLTQGAASAVQSAAILPENNGSAPQIATFLQNTLQFSGIFYESHLASWSQGQWTTQHLLAEPQNAGKTFVQEVSSSAEMHHLPASSLPASSPASERLASPLPAMLANENQNSRQGVTTYAQIADLKVSDGSASTSSLNASALQVLGQQIQALNQQQFVWAGLVWPDQHVTWMVKRREGDNPESSPDNESASGQHWESTLILDMPRLGHVEARLQLRKSSLHLVLTAAQDALLRAHWEELTQSLQHLGLQVATSQILRPDETIQG</sequence>
<dbReference type="RefSeq" id="WP_101537421.1">
    <property type="nucleotide sequence ID" value="NZ_MXAV01000022.1"/>
</dbReference>
<accession>A0A2I1DMU3</accession>
<evidence type="ECO:0000259" key="1">
    <source>
        <dbReference type="Pfam" id="PF02120"/>
    </source>
</evidence>
<dbReference type="AlphaFoldDB" id="A0A2I1DMU3"/>
<dbReference type="Pfam" id="PF02120">
    <property type="entry name" value="Flg_hook"/>
    <property type="match status" value="1"/>
</dbReference>
<evidence type="ECO:0000313" key="3">
    <source>
        <dbReference type="Proteomes" id="UP000234329"/>
    </source>
</evidence>
<name>A0A2I1DMU3_9PROT</name>
<keyword evidence="3" id="KW-1185">Reference proteome</keyword>
<feature type="domain" description="Flagellar hook-length control protein-like C-terminal" evidence="1">
    <location>
        <begin position="301"/>
        <end position="365"/>
    </location>
</feature>
<dbReference type="InterPro" id="IPR021136">
    <property type="entry name" value="Flagellar_hook_control-like_C"/>
</dbReference>
<reference evidence="2 3" key="1">
    <citation type="submission" date="2017-03" db="EMBL/GenBank/DDBJ databases">
        <title>Draft genime sequence of the acidophilic sulfur-oxidizing bacterium Acidithiobacillus sp. SH, isolated from seawater.</title>
        <authorList>
            <person name="Sharmin S."/>
            <person name="Tokuhisa M."/>
            <person name="Kanao T."/>
            <person name="Kamimura K."/>
        </authorList>
    </citation>
    <scope>NUCLEOTIDE SEQUENCE [LARGE SCALE GENOMIC DNA]</scope>
    <source>
        <strain evidence="2 3">SH</strain>
    </source>
</reference>
<dbReference type="OrthoDB" id="5296742at2"/>
<comment type="caution">
    <text evidence="2">The sequence shown here is derived from an EMBL/GenBank/DDBJ whole genome shotgun (WGS) entry which is preliminary data.</text>
</comment>